<reference evidence="9" key="1">
    <citation type="submission" date="2018-10" db="EMBL/GenBank/DDBJ databases">
        <title>Schaedlerella arabinophila gen. nov. sp. nov., isolated from the mouse intestinal tract and comparative analysis with the genome of the closely related altered Schaedler flora strain ASF502.</title>
        <authorList>
            <person name="Miyake S."/>
            <person name="Soh M."/>
            <person name="Seedorf H."/>
        </authorList>
    </citation>
    <scope>NUCLEOTIDE SEQUENCE [LARGE SCALE GENOMIC DNA]</scope>
    <source>
        <strain evidence="9">DSM 106076</strain>
    </source>
</reference>
<dbReference type="SUPFAM" id="SSF46689">
    <property type="entry name" value="Homeodomain-like"/>
    <property type="match status" value="2"/>
</dbReference>
<dbReference type="PROSITE" id="PS50110">
    <property type="entry name" value="RESPONSE_REGULATORY"/>
    <property type="match status" value="1"/>
</dbReference>
<feature type="modified residue" description="4-aspartylphosphate" evidence="6">
    <location>
        <position position="61"/>
    </location>
</feature>
<dbReference type="CDD" id="cd17536">
    <property type="entry name" value="REC_YesN-like"/>
    <property type="match status" value="1"/>
</dbReference>
<dbReference type="PANTHER" id="PTHR43280:SF10">
    <property type="entry name" value="REGULATORY PROTEIN POCR"/>
    <property type="match status" value="1"/>
</dbReference>
<dbReference type="PROSITE" id="PS01124">
    <property type="entry name" value="HTH_ARAC_FAMILY_2"/>
    <property type="match status" value="1"/>
</dbReference>
<evidence type="ECO:0000313" key="10">
    <source>
        <dbReference type="Proteomes" id="UP000274920"/>
    </source>
</evidence>
<evidence type="ECO:0000259" key="8">
    <source>
        <dbReference type="PROSITE" id="PS50110"/>
    </source>
</evidence>
<dbReference type="Proteomes" id="UP000274920">
    <property type="component" value="Unassembled WGS sequence"/>
</dbReference>
<comment type="caution">
    <text evidence="9">The sequence shown here is derived from an EMBL/GenBank/DDBJ whole genome shotgun (WGS) entry which is preliminary data.</text>
</comment>
<evidence type="ECO:0000256" key="2">
    <source>
        <dbReference type="ARBA" id="ARBA00023015"/>
    </source>
</evidence>
<evidence type="ECO:0000259" key="7">
    <source>
        <dbReference type="PROSITE" id="PS01124"/>
    </source>
</evidence>
<evidence type="ECO:0000256" key="6">
    <source>
        <dbReference type="PROSITE-ProRule" id="PRU00169"/>
    </source>
</evidence>
<proteinExistence type="predicted"/>
<dbReference type="SUPFAM" id="SSF52172">
    <property type="entry name" value="CheY-like"/>
    <property type="match status" value="1"/>
</dbReference>
<dbReference type="GO" id="GO:0043565">
    <property type="term" value="F:sequence-specific DNA binding"/>
    <property type="evidence" value="ECO:0007669"/>
    <property type="project" value="InterPro"/>
</dbReference>
<organism evidence="9 10">
    <name type="scientific">Schaedlerella arabinosiphila</name>
    <dbReference type="NCBI Taxonomy" id="2044587"/>
    <lineage>
        <taxon>Bacteria</taxon>
        <taxon>Bacillati</taxon>
        <taxon>Bacillota</taxon>
        <taxon>Clostridia</taxon>
        <taxon>Lachnospirales</taxon>
        <taxon>Lachnospiraceae</taxon>
        <taxon>Schaedlerella</taxon>
    </lineage>
</organism>
<dbReference type="PANTHER" id="PTHR43280">
    <property type="entry name" value="ARAC-FAMILY TRANSCRIPTIONAL REGULATOR"/>
    <property type="match status" value="1"/>
</dbReference>
<sequence>MGPNGNRYKVVVVDDEAVAVKAICCIIENQCPEFEVVGTAGNGSEALELIGRTSPDLVLTDVEMPVLNGLELVREASGRQPNLCFCIISGYQDFEYARDAFRGGVLDYLTKPIVPSQMLRTMKNVEEKLRKFYYDRRVGIFRKICMGETIALEEIQAFFPYKEFYAALLRENGLPRRYSPAKEPELYGTMDEAYMVYGRDNMEELFLIPREVLGQQPLIDYMTRVERRQKTEGSYTTLLYYGEPFSGPEISEKIRDLYYWLNTLSTVGLSQVADLDNKRLLMERIPSPDITELTGILQELEQYAKTGRYDQIQKCIAKAFAGWEEEKRPQIWLEQAMRRILSFIRTQTREEESLIESEYQFEDAFYYSTSMEMLWQNLYTPFRHLTEKEKENYKVDSPEFFEKIKIYLSEHISEPLSLQAISNLFAISQAYMSKLFRKYTRQSYNQYLTGIRIERAKQLMDENRALFVKDIAEMVGYRDQFYFSRIFHSYTGQSPADYIK</sequence>
<dbReference type="GO" id="GO:0000160">
    <property type="term" value="P:phosphorelay signal transduction system"/>
    <property type="evidence" value="ECO:0007669"/>
    <property type="project" value="InterPro"/>
</dbReference>
<dbReference type="RefSeq" id="WP_125128097.1">
    <property type="nucleotide sequence ID" value="NZ_RHJS01000002.1"/>
</dbReference>
<dbReference type="Pfam" id="PF12833">
    <property type="entry name" value="HTH_18"/>
    <property type="match status" value="1"/>
</dbReference>
<dbReference type="Pfam" id="PF00072">
    <property type="entry name" value="Response_reg"/>
    <property type="match status" value="1"/>
</dbReference>
<evidence type="ECO:0000313" key="9">
    <source>
        <dbReference type="EMBL" id="RRK32641.1"/>
    </source>
</evidence>
<evidence type="ECO:0000256" key="4">
    <source>
        <dbReference type="ARBA" id="ARBA00023163"/>
    </source>
</evidence>
<protein>
    <recommendedName>
        <fullName evidence="1">Stage 0 sporulation protein A homolog</fullName>
    </recommendedName>
</protein>
<dbReference type="InterPro" id="IPR018060">
    <property type="entry name" value="HTH_AraC"/>
</dbReference>
<dbReference type="InterPro" id="IPR009057">
    <property type="entry name" value="Homeodomain-like_sf"/>
</dbReference>
<dbReference type="EMBL" id="RHJS01000002">
    <property type="protein sequence ID" value="RRK32641.1"/>
    <property type="molecule type" value="Genomic_DNA"/>
</dbReference>
<dbReference type="SMART" id="SM00448">
    <property type="entry name" value="REC"/>
    <property type="match status" value="1"/>
</dbReference>
<dbReference type="InterPro" id="IPR001789">
    <property type="entry name" value="Sig_transdc_resp-reg_receiver"/>
</dbReference>
<evidence type="ECO:0000256" key="3">
    <source>
        <dbReference type="ARBA" id="ARBA00023125"/>
    </source>
</evidence>
<keyword evidence="4" id="KW-0804">Transcription</keyword>
<dbReference type="GO" id="GO:0003700">
    <property type="term" value="F:DNA-binding transcription factor activity"/>
    <property type="evidence" value="ECO:0007669"/>
    <property type="project" value="InterPro"/>
</dbReference>
<dbReference type="InterPro" id="IPR011006">
    <property type="entry name" value="CheY-like_superfamily"/>
</dbReference>
<feature type="domain" description="HTH araC/xylS-type" evidence="7">
    <location>
        <begin position="402"/>
        <end position="500"/>
    </location>
</feature>
<keyword evidence="3" id="KW-0238">DNA-binding</keyword>
<feature type="domain" description="Response regulatory" evidence="8">
    <location>
        <begin position="9"/>
        <end position="126"/>
    </location>
</feature>
<keyword evidence="10" id="KW-1185">Reference proteome</keyword>
<evidence type="ECO:0000256" key="1">
    <source>
        <dbReference type="ARBA" id="ARBA00018672"/>
    </source>
</evidence>
<accession>A0A3R8KVC7</accession>
<dbReference type="Gene3D" id="3.40.50.2300">
    <property type="match status" value="1"/>
</dbReference>
<keyword evidence="2" id="KW-0805">Transcription regulation</keyword>
<keyword evidence="6" id="KW-0597">Phosphoprotein</keyword>
<dbReference type="Gene3D" id="1.10.10.60">
    <property type="entry name" value="Homeodomain-like"/>
    <property type="match status" value="2"/>
</dbReference>
<evidence type="ECO:0000256" key="5">
    <source>
        <dbReference type="ARBA" id="ARBA00024867"/>
    </source>
</evidence>
<dbReference type="AlphaFoldDB" id="A0A3R8KVC7"/>
<gene>
    <name evidence="9" type="ORF">EBB54_15705</name>
</gene>
<dbReference type="SMART" id="SM00342">
    <property type="entry name" value="HTH_ARAC"/>
    <property type="match status" value="1"/>
</dbReference>
<comment type="function">
    <text evidence="5">May play the central regulatory role in sporulation. It may be an element of the effector pathway responsible for the activation of sporulation genes in response to nutritional stress. Spo0A may act in concert with spo0H (a sigma factor) to control the expression of some genes that are critical to the sporulation process.</text>
</comment>
<name>A0A3R8KVC7_9FIRM</name>